<dbReference type="OrthoDB" id="5516520at2"/>
<evidence type="ECO:0008006" key="4">
    <source>
        <dbReference type="Google" id="ProtNLM"/>
    </source>
</evidence>
<feature type="transmembrane region" description="Helical" evidence="1">
    <location>
        <begin position="65"/>
        <end position="83"/>
    </location>
</feature>
<reference evidence="2 3" key="1">
    <citation type="submission" date="2015-07" db="EMBL/GenBank/DDBJ databases">
        <title>Genome analysis of myxobacterium Chondromyces crocatus Cm c5 reveals a high potential for natural compound synthesis and the genetic basis for the loss of fruiting body formation.</title>
        <authorList>
            <person name="Zaburannyi N."/>
            <person name="Bunk B."/>
            <person name="Maier J."/>
            <person name="Overmann J."/>
            <person name="Mueller R."/>
        </authorList>
    </citation>
    <scope>NUCLEOTIDE SEQUENCE [LARGE SCALE GENOMIC DNA]</scope>
    <source>
        <strain evidence="2 3">Cm c5</strain>
    </source>
</reference>
<keyword evidence="3" id="KW-1185">Reference proteome</keyword>
<keyword evidence="1" id="KW-0472">Membrane</keyword>
<dbReference type="AlphaFoldDB" id="A0A0K1EEK2"/>
<evidence type="ECO:0000313" key="2">
    <source>
        <dbReference type="EMBL" id="AKT39008.1"/>
    </source>
</evidence>
<evidence type="ECO:0000256" key="1">
    <source>
        <dbReference type="SAM" id="Phobius"/>
    </source>
</evidence>
<dbReference type="InterPro" id="IPR012340">
    <property type="entry name" value="NA-bd_OB-fold"/>
</dbReference>
<dbReference type="Proteomes" id="UP000067626">
    <property type="component" value="Chromosome"/>
</dbReference>
<keyword evidence="1" id="KW-0812">Transmembrane</keyword>
<keyword evidence="1" id="KW-1133">Transmembrane helix</keyword>
<gene>
    <name evidence="2" type="ORF">CMC5_031540</name>
</gene>
<dbReference type="Gene3D" id="2.40.50.140">
    <property type="entry name" value="Nucleic acid-binding proteins"/>
    <property type="match status" value="1"/>
</dbReference>
<feature type="transmembrane region" description="Helical" evidence="1">
    <location>
        <begin position="89"/>
        <end position="110"/>
    </location>
</feature>
<evidence type="ECO:0000313" key="3">
    <source>
        <dbReference type="Proteomes" id="UP000067626"/>
    </source>
</evidence>
<accession>A0A0K1EEK2</accession>
<feature type="transmembrane region" description="Helical" evidence="1">
    <location>
        <begin position="6"/>
        <end position="24"/>
    </location>
</feature>
<name>A0A0K1EEK2_CHOCO</name>
<proteinExistence type="predicted"/>
<organism evidence="2 3">
    <name type="scientific">Chondromyces crocatus</name>
    <dbReference type="NCBI Taxonomy" id="52"/>
    <lineage>
        <taxon>Bacteria</taxon>
        <taxon>Pseudomonadati</taxon>
        <taxon>Myxococcota</taxon>
        <taxon>Polyangia</taxon>
        <taxon>Polyangiales</taxon>
        <taxon>Polyangiaceae</taxon>
        <taxon>Chondromyces</taxon>
    </lineage>
</organism>
<sequence>MSLVYVFALVVSLGLFLVQALMGGEKGDIDADHDVGEAWHGSAGSKDLGVIGAQGTLSTLKSTRFWLFFALGFGLSGSLLHYLDLADDVTTIVTSLATGLVSGAIVAFAFRAVQRTSASSSTGLSEAVGRTGRVLVSVNREKVGQVRVELKGHSVDILAITDEEELARGEAILIESLEGQKARIVRLPPELK</sequence>
<protein>
    <recommendedName>
        <fullName evidence="4">NfeD-like C-terminal domain-containing protein</fullName>
    </recommendedName>
</protein>
<dbReference type="STRING" id="52.CMC5_031540"/>
<dbReference type="KEGG" id="ccro:CMC5_031540"/>
<dbReference type="EMBL" id="CP012159">
    <property type="protein sequence ID" value="AKT39008.1"/>
    <property type="molecule type" value="Genomic_DNA"/>
</dbReference>
<dbReference type="RefSeq" id="WP_050431163.1">
    <property type="nucleotide sequence ID" value="NZ_CP012159.1"/>
</dbReference>